<comment type="caution">
    <text evidence="2">The sequence shown here is derived from an EMBL/GenBank/DDBJ whole genome shotgun (WGS) entry which is preliminary data.</text>
</comment>
<evidence type="ECO:0008006" key="4">
    <source>
        <dbReference type="Google" id="ProtNLM"/>
    </source>
</evidence>
<accession>A0A917MPV7</accession>
<dbReference type="EMBL" id="BMDC01000001">
    <property type="protein sequence ID" value="GGH56767.1"/>
    <property type="molecule type" value="Genomic_DNA"/>
</dbReference>
<dbReference type="RefSeq" id="WP_188358413.1">
    <property type="nucleotide sequence ID" value="NZ_BMDC01000001.1"/>
</dbReference>
<dbReference type="Pfam" id="PF11292">
    <property type="entry name" value="DUF3093"/>
    <property type="match status" value="1"/>
</dbReference>
<proteinExistence type="predicted"/>
<dbReference type="AlphaFoldDB" id="A0A917MPV7"/>
<evidence type="ECO:0000313" key="2">
    <source>
        <dbReference type="EMBL" id="GGH56767.1"/>
    </source>
</evidence>
<sequence>MAAESSVGSDVIYRERLSPGVGMWLIALGSGVASFFVGAPIAIPAGIIAGIVVAALVAIILVATSPIIEITPSVLRVGRAQIEREYVGEAEAFYGEDARAAAGPALDGRAFMCFRGWIEPKVRVQIIDPADPTPYWLASSRNPQKIADILNG</sequence>
<feature type="transmembrane region" description="Helical" evidence="1">
    <location>
        <begin position="47"/>
        <end position="68"/>
    </location>
</feature>
<keyword evidence="3" id="KW-1185">Reference proteome</keyword>
<keyword evidence="1" id="KW-0472">Membrane</keyword>
<gene>
    <name evidence="2" type="ORF">GCM10007359_01210</name>
</gene>
<feature type="transmembrane region" description="Helical" evidence="1">
    <location>
        <begin position="21"/>
        <end position="41"/>
    </location>
</feature>
<evidence type="ECO:0000313" key="3">
    <source>
        <dbReference type="Proteomes" id="UP000600171"/>
    </source>
</evidence>
<keyword evidence="1" id="KW-0812">Transmembrane</keyword>
<keyword evidence="1" id="KW-1133">Transmembrane helix</keyword>
<dbReference type="InterPro" id="IPR021443">
    <property type="entry name" value="DUF3093"/>
</dbReference>
<organism evidence="2 3">
    <name type="scientific">Rothia aerolata</name>
    <dbReference type="NCBI Taxonomy" id="1812262"/>
    <lineage>
        <taxon>Bacteria</taxon>
        <taxon>Bacillati</taxon>
        <taxon>Actinomycetota</taxon>
        <taxon>Actinomycetes</taxon>
        <taxon>Micrococcales</taxon>
        <taxon>Micrococcaceae</taxon>
        <taxon>Rothia</taxon>
    </lineage>
</organism>
<dbReference type="Proteomes" id="UP000600171">
    <property type="component" value="Unassembled WGS sequence"/>
</dbReference>
<evidence type="ECO:0000256" key="1">
    <source>
        <dbReference type="SAM" id="Phobius"/>
    </source>
</evidence>
<name>A0A917MPV7_9MICC</name>
<protein>
    <recommendedName>
        <fullName evidence="4">DUF3093 domain-containing protein</fullName>
    </recommendedName>
</protein>
<reference evidence="2 3" key="1">
    <citation type="journal article" date="2014" name="Int. J. Syst. Evol. Microbiol.">
        <title>Complete genome sequence of Corynebacterium casei LMG S-19264T (=DSM 44701T), isolated from a smear-ripened cheese.</title>
        <authorList>
            <consortium name="US DOE Joint Genome Institute (JGI-PGF)"/>
            <person name="Walter F."/>
            <person name="Albersmeier A."/>
            <person name="Kalinowski J."/>
            <person name="Ruckert C."/>
        </authorList>
    </citation>
    <scope>NUCLEOTIDE SEQUENCE [LARGE SCALE GENOMIC DNA]</scope>
    <source>
        <strain evidence="2 3">CCM 8669</strain>
    </source>
</reference>